<dbReference type="InParanoid" id="H8MZ34"/>
<dbReference type="RefSeq" id="WP_014398260.1">
    <property type="nucleotide sequence ID" value="NC_017030.1"/>
</dbReference>
<evidence type="ECO:0000313" key="2">
    <source>
        <dbReference type="Proteomes" id="UP000007587"/>
    </source>
</evidence>
<dbReference type="KEGG" id="ccx:COCOR_05470"/>
<dbReference type="AlphaFoldDB" id="H8MZ34"/>
<protein>
    <submittedName>
        <fullName evidence="1">Uncharacterized protein</fullName>
    </submittedName>
</protein>
<dbReference type="STRING" id="1144275.COCOR_05470"/>
<keyword evidence="2" id="KW-1185">Reference proteome</keyword>
<dbReference type="EMBL" id="CP003389">
    <property type="protein sequence ID" value="AFE06389.1"/>
    <property type="molecule type" value="Genomic_DNA"/>
</dbReference>
<dbReference type="Proteomes" id="UP000007587">
    <property type="component" value="Chromosome"/>
</dbReference>
<gene>
    <name evidence="1" type="ordered locus">COCOR_05470</name>
</gene>
<name>H8MZ34_CORCM</name>
<proteinExistence type="predicted"/>
<reference evidence="2" key="2">
    <citation type="submission" date="2012-03" db="EMBL/GenBank/DDBJ databases">
        <title>Genome sequence of the fruiting myxobacterium Corallococcus coralloides DSM 2259.</title>
        <authorList>
            <person name="Huntley S."/>
            <person name="Zhang Y."/>
            <person name="Treuner-Lange A."/>
            <person name="Sensen C.W."/>
            <person name="Sogaard-Andersen L."/>
        </authorList>
    </citation>
    <scope>NUCLEOTIDE SEQUENCE [LARGE SCALE GENOMIC DNA]</scope>
    <source>
        <strain evidence="2">ATCC 25202 / DSM 2259 / NBRC 100086 / M2</strain>
    </source>
</reference>
<reference evidence="1 2" key="1">
    <citation type="journal article" date="2012" name="J. Bacteriol.">
        <title>Complete Genome Sequence of the Fruiting Myxobacterium Corallococcus coralloides DSM 2259.</title>
        <authorList>
            <person name="Huntley S."/>
            <person name="Zhang Y."/>
            <person name="Treuner-Lange A."/>
            <person name="Kneip S."/>
            <person name="Sensen C.W."/>
            <person name="Sogaard-Andersen L."/>
        </authorList>
    </citation>
    <scope>NUCLEOTIDE SEQUENCE [LARGE SCALE GENOMIC DNA]</scope>
    <source>
        <strain evidence="2">ATCC 25202 / DSM 2259 / NBRC 100086 / M2</strain>
    </source>
</reference>
<dbReference type="HOGENOM" id="CLU_1545027_0_0_7"/>
<organism evidence="1 2">
    <name type="scientific">Corallococcus coralloides (strain ATCC 25202 / DSM 2259 / NBRC 100086 / M2)</name>
    <name type="common">Myxococcus coralloides</name>
    <dbReference type="NCBI Taxonomy" id="1144275"/>
    <lineage>
        <taxon>Bacteria</taxon>
        <taxon>Pseudomonadati</taxon>
        <taxon>Myxococcota</taxon>
        <taxon>Myxococcia</taxon>
        <taxon>Myxococcales</taxon>
        <taxon>Cystobacterineae</taxon>
        <taxon>Myxococcaceae</taxon>
        <taxon>Corallococcus</taxon>
    </lineage>
</organism>
<accession>H8MZ34</accession>
<sequence length="173" mass="18635">MAIEWGVKIDGRRPTLGRVHEEIAKLANQLGVKVGEIQAFRQQLDQGKPIGPAMPVAADEQISVSNKRFWLSVDEGAIVGVGVVDASGDRTDEETGEWCFVGAGRWEGAKLFALLVAAAIAKTTGAMVRDDPELAHLGREFPAERLLERAPAVHGLGLVNAETAFFKDSRCES</sequence>
<evidence type="ECO:0000313" key="1">
    <source>
        <dbReference type="EMBL" id="AFE06389.1"/>
    </source>
</evidence>